<evidence type="ECO:0000256" key="1">
    <source>
        <dbReference type="SAM" id="MobiDB-lite"/>
    </source>
</evidence>
<dbReference type="VEuPathDB" id="TriTrypDB:ADEAN_000468100"/>
<dbReference type="OrthoDB" id="10249433at2759"/>
<name>A0A7G2CET9_9TRYP</name>
<feature type="compositionally biased region" description="Basic and acidic residues" evidence="1">
    <location>
        <begin position="594"/>
        <end position="605"/>
    </location>
</feature>
<dbReference type="PANTHER" id="PTHR12277:SF197">
    <property type="entry name" value="CHROMOSOME UNDETERMINED SCAFFOLD_38, WHOLE GENOME SHOTGUN SEQUENCE"/>
    <property type="match status" value="1"/>
</dbReference>
<evidence type="ECO:0000313" key="2">
    <source>
        <dbReference type="EMBL" id="CAD2217203.1"/>
    </source>
</evidence>
<accession>A0A7G2CET9</accession>
<dbReference type="AlphaFoldDB" id="A0A7G2CET9"/>
<organism evidence="2 3">
    <name type="scientific">Angomonas deanei</name>
    <dbReference type="NCBI Taxonomy" id="59799"/>
    <lineage>
        <taxon>Eukaryota</taxon>
        <taxon>Discoba</taxon>
        <taxon>Euglenozoa</taxon>
        <taxon>Kinetoplastea</taxon>
        <taxon>Metakinetoplastina</taxon>
        <taxon>Trypanosomatida</taxon>
        <taxon>Trypanosomatidae</taxon>
        <taxon>Strigomonadinae</taxon>
        <taxon>Angomonas</taxon>
    </lineage>
</organism>
<proteinExistence type="predicted"/>
<gene>
    <name evidence="2" type="ORF">ADEAN_000468100</name>
</gene>
<sequence length="605" mass="68150">MDEEPGRTRQASGLTFDDSGFADSDASFTARRRKKSSVAHESDHDACPYISIRRSAKCLHLIKSLRKTSPFSFPNILASFSVKNDFMFYPPYPTYFFSKLENGELGIGNRERYSLVKDTGNPKYTDSYVVPQLRVGAVHGLPTSQDQVGGAASFEIVFIPWNFELQCYRVKGDEVVMEQKFSFRSKLFAFSFGCSMPCSIIRPKHRMSSHIAIFFHCNGEDIGKSSSMRLLSLANALHMTVFAPEYPGYGLFEGSPSETSAKAAAEHFIQYLFAVNPTLTPSRIVLMGHSIGTGFAMHIADYINTIFNKIQDKFCRGCVCPLAYLSDLKAQKKKSFFHPAHKYHCTGEERCGREPFAESDDDSHAVEKGGRIRCAHNTLAGIILLSPFASIHCVEYKNTLRKYNLHPSSLEMRMWNSPNNIVFPAPGSWADDCSTFDKSLEGDLPHLIPDPPLLFRMSRYLSFNRLPTLEVAAELQEKQEYFNYTPLLLVHGTADTLVPAYNSVAIATKLRQCSNGQSARVFLSLLKDNTHNNLECLSQCRRFLQIRNTGTASEAPERIHEGLVQRRERVRQRFGGPLRPAGVQHGRNNGGQPEFHHPHDPREHR</sequence>
<keyword evidence="3" id="KW-1185">Reference proteome</keyword>
<dbReference type="EMBL" id="LR877152">
    <property type="protein sequence ID" value="CAD2217203.1"/>
    <property type="molecule type" value="Genomic_DNA"/>
</dbReference>
<dbReference type="Proteomes" id="UP000515908">
    <property type="component" value="Chromosome 08"/>
</dbReference>
<evidence type="ECO:0000313" key="3">
    <source>
        <dbReference type="Proteomes" id="UP000515908"/>
    </source>
</evidence>
<feature type="region of interest" description="Disordered" evidence="1">
    <location>
        <begin position="1"/>
        <end position="23"/>
    </location>
</feature>
<protein>
    <submittedName>
        <fullName evidence="2">Uncharacterized protein</fullName>
    </submittedName>
</protein>
<dbReference type="PANTHER" id="PTHR12277">
    <property type="entry name" value="ALPHA/BETA HYDROLASE DOMAIN-CONTAINING PROTEIN"/>
    <property type="match status" value="1"/>
</dbReference>
<feature type="region of interest" description="Disordered" evidence="1">
    <location>
        <begin position="573"/>
        <end position="605"/>
    </location>
</feature>
<dbReference type="Gene3D" id="3.40.50.1820">
    <property type="entry name" value="alpha/beta hydrolase"/>
    <property type="match status" value="2"/>
</dbReference>
<reference evidence="2 3" key="1">
    <citation type="submission" date="2020-08" db="EMBL/GenBank/DDBJ databases">
        <authorList>
            <person name="Newling K."/>
            <person name="Davey J."/>
            <person name="Forrester S."/>
        </authorList>
    </citation>
    <scope>NUCLEOTIDE SEQUENCE [LARGE SCALE GENOMIC DNA]</scope>
    <source>
        <strain evidence="3">Crithidia deanei Carvalho (ATCC PRA-265)</strain>
    </source>
</reference>
<dbReference type="InterPro" id="IPR029058">
    <property type="entry name" value="AB_hydrolase_fold"/>
</dbReference>
<dbReference type="SUPFAM" id="SSF53474">
    <property type="entry name" value="alpha/beta-Hydrolases"/>
    <property type="match status" value="1"/>
</dbReference>